<dbReference type="Proteomes" id="UP000196342">
    <property type="component" value="Unassembled WGS sequence"/>
</dbReference>
<comment type="caution">
    <text evidence="1">The sequence shown here is derived from an EMBL/GenBank/DDBJ whole genome shotgun (WGS) entry which is preliminary data.</text>
</comment>
<sequence>MDLTSLLSSFASAFNQDQRLLTLELGSGQVAAEQLLPQSLNGEEGVSQAYRYQLTCLSPDGAIELK</sequence>
<dbReference type="Gene3D" id="2.30.110.50">
    <property type="match status" value="1"/>
</dbReference>
<protein>
    <submittedName>
        <fullName evidence="1">Uncharacterized protein</fullName>
    </submittedName>
</protein>
<feature type="non-terminal residue" evidence="1">
    <location>
        <position position="66"/>
    </location>
</feature>
<proteinExistence type="predicted"/>
<gene>
    <name evidence="1" type="ORF">CBW21_22585</name>
</gene>
<reference evidence="1 2" key="1">
    <citation type="submission" date="2017-05" db="EMBL/GenBank/DDBJ databases">
        <title>Chromobacterium violaceum GHPS1 isolated from Hydrocarbon polluted soil in French Guiana display an awesome secondary metabolite arsenal and a battery of drug and heavy-metal-resistance and detoxification of xenobiotics proteins.</title>
        <authorList>
            <person name="Belbahri L."/>
        </authorList>
    </citation>
    <scope>NUCLEOTIDE SEQUENCE [LARGE SCALE GENOMIC DNA]</scope>
    <source>
        <strain evidence="1 2">GHPS1</strain>
    </source>
</reference>
<dbReference type="EMBL" id="NHOO01000033">
    <property type="protein sequence ID" value="OVE45576.1"/>
    <property type="molecule type" value="Genomic_DNA"/>
</dbReference>
<name>A0A202B2B2_CHRVL</name>
<evidence type="ECO:0000313" key="2">
    <source>
        <dbReference type="Proteomes" id="UP000196342"/>
    </source>
</evidence>
<dbReference type="RefSeq" id="WP_139791334.1">
    <property type="nucleotide sequence ID" value="NZ_MUKQ01000028.1"/>
</dbReference>
<evidence type="ECO:0000313" key="1">
    <source>
        <dbReference type="EMBL" id="OVE45576.1"/>
    </source>
</evidence>
<keyword evidence="2" id="KW-1185">Reference proteome</keyword>
<organism evidence="1 2">
    <name type="scientific">Chromobacterium violaceum</name>
    <dbReference type="NCBI Taxonomy" id="536"/>
    <lineage>
        <taxon>Bacteria</taxon>
        <taxon>Pseudomonadati</taxon>
        <taxon>Pseudomonadota</taxon>
        <taxon>Betaproteobacteria</taxon>
        <taxon>Neisseriales</taxon>
        <taxon>Chromobacteriaceae</taxon>
        <taxon>Chromobacterium</taxon>
    </lineage>
</organism>
<accession>A0A202B2B2</accession>
<dbReference type="AlphaFoldDB" id="A0A202B2B2"/>